<dbReference type="AlphaFoldDB" id="A0A2P2KQA4"/>
<protein>
    <submittedName>
        <fullName evidence="1">Structural maintenance of chromosomes protein 6B-like isoform X3</fullName>
    </submittedName>
</protein>
<evidence type="ECO:0000313" key="1">
    <source>
        <dbReference type="EMBL" id="MBX07911.1"/>
    </source>
</evidence>
<organism evidence="1">
    <name type="scientific">Rhizophora mucronata</name>
    <name type="common">Asiatic mangrove</name>
    <dbReference type="NCBI Taxonomy" id="61149"/>
    <lineage>
        <taxon>Eukaryota</taxon>
        <taxon>Viridiplantae</taxon>
        <taxon>Streptophyta</taxon>
        <taxon>Embryophyta</taxon>
        <taxon>Tracheophyta</taxon>
        <taxon>Spermatophyta</taxon>
        <taxon>Magnoliopsida</taxon>
        <taxon>eudicotyledons</taxon>
        <taxon>Gunneridae</taxon>
        <taxon>Pentapetalae</taxon>
        <taxon>rosids</taxon>
        <taxon>fabids</taxon>
        <taxon>Malpighiales</taxon>
        <taxon>Rhizophoraceae</taxon>
        <taxon>Rhizophora</taxon>
    </lineage>
</organism>
<reference evidence="1" key="1">
    <citation type="submission" date="2018-02" db="EMBL/GenBank/DDBJ databases">
        <title>Rhizophora mucronata_Transcriptome.</title>
        <authorList>
            <person name="Meera S.P."/>
            <person name="Sreeshan A."/>
            <person name="Augustine A."/>
        </authorList>
    </citation>
    <scope>NUCLEOTIDE SEQUENCE</scope>
    <source>
        <tissue evidence="1">Leaf</tissue>
    </source>
</reference>
<sequence>MKFSNRILVMVPAPDRTVVGTRSAKTLESAMAVVDLGFIPGLLRLRTQKIKQRTVIEIMLLIFKPNRGQGND</sequence>
<accession>A0A2P2KQA4</accession>
<dbReference type="EMBL" id="GGEC01027427">
    <property type="protein sequence ID" value="MBX07911.1"/>
    <property type="molecule type" value="Transcribed_RNA"/>
</dbReference>
<name>A0A2P2KQA4_RHIMU</name>
<proteinExistence type="predicted"/>